<reference evidence="3 4" key="1">
    <citation type="submission" date="2017-05" db="EMBL/GenBank/DDBJ databases">
        <authorList>
            <person name="Varghese N."/>
            <person name="Submissions S."/>
        </authorList>
    </citation>
    <scope>NUCLEOTIDE SEQUENCE [LARGE SCALE GENOMIC DNA]</scope>
    <source>
        <strain evidence="3 4">DSM 25457</strain>
    </source>
</reference>
<organism evidence="3 4">
    <name type="scientific">Neorhodopirellula lusitana</name>
    <dbReference type="NCBI Taxonomy" id="445327"/>
    <lineage>
        <taxon>Bacteria</taxon>
        <taxon>Pseudomonadati</taxon>
        <taxon>Planctomycetota</taxon>
        <taxon>Planctomycetia</taxon>
        <taxon>Pirellulales</taxon>
        <taxon>Pirellulaceae</taxon>
        <taxon>Neorhodopirellula</taxon>
    </lineage>
</organism>
<dbReference type="PANTHER" id="PTHR32309">
    <property type="entry name" value="TYROSINE-PROTEIN KINASE"/>
    <property type="match status" value="1"/>
</dbReference>
<dbReference type="InterPro" id="IPR027417">
    <property type="entry name" value="P-loop_NTPase"/>
</dbReference>
<dbReference type="InterPro" id="IPR025669">
    <property type="entry name" value="AAA_dom"/>
</dbReference>
<evidence type="ECO:0000313" key="3">
    <source>
        <dbReference type="EMBL" id="SMP50158.1"/>
    </source>
</evidence>
<dbReference type="Pfam" id="PF13614">
    <property type="entry name" value="AAA_31"/>
    <property type="match status" value="1"/>
</dbReference>
<feature type="region of interest" description="Disordered" evidence="1">
    <location>
        <begin position="1"/>
        <end position="25"/>
    </location>
</feature>
<proteinExistence type="predicted"/>
<dbReference type="PANTHER" id="PTHR32309:SF13">
    <property type="entry name" value="FERRIC ENTEROBACTIN TRANSPORT PROTEIN FEPE"/>
    <property type="match status" value="1"/>
</dbReference>
<sequence length="673" mass="71954">MHDSVQTKTKSLRDQIGQDNLVQSSVLATRRLDEALLRLDEAVGRTRSGSQPLSPEAVSPETKQPRPPQPSGTPMAVVPRPKSHPGTGPTPQQRARLKELERGDLEQGGLELDESIVQSSSLWLEPIRDTDESQRSGEAVRYRLDEGRPSDEVPKQHFQPAKPTSTPDEETVSVPSSGPAQDPSPASHQTPAPSSLEALFADPINVMMESVNAASAPSLPQPKPVAPVRPFNASQAVAERLDRAKEHIMRVRNRDAMQAKEREDKELEKMQANETVAWSMEPEAPAEPTRAVEPKPAAVEVSMPQAPLPQAPVSEAPISEAPTLASAATQSATTQSVAAEATVVRAAAAIDSPKVEPAKTPLEAPIVIPSAKPVVDFFDDDAMLTVHDSLVLESSVAPSIVIPPENETAAAVTPVDEVITEIPEVTEEVEPTVEEAPVVTESAVVEEAPVEPLPVVELEPFVATWQVSEFIVPPTVDELFLAGSIAEQLAGRLAAAKDKGLHSIAVTSSKPGEGRSTVAIGMALSVAFSGLKVALVDADPAGVKLVTDLHLELDNSWLDTVRTRMPLEEVAVYSQADSLTLIPLLDREDEPEMEPAELKQLLEKLKASFDLVVVDCGASEVRSASLCDTALVVRDMQNTKALEVETLAISLRRSGLQGVGVVENFCKPKSSQG</sequence>
<feature type="region of interest" description="Disordered" evidence="1">
    <location>
        <begin position="276"/>
        <end position="302"/>
    </location>
</feature>
<dbReference type="Proteomes" id="UP001158067">
    <property type="component" value="Unassembled WGS sequence"/>
</dbReference>
<evidence type="ECO:0000313" key="4">
    <source>
        <dbReference type="Proteomes" id="UP001158067"/>
    </source>
</evidence>
<evidence type="ECO:0000256" key="1">
    <source>
        <dbReference type="SAM" id="MobiDB-lite"/>
    </source>
</evidence>
<accession>A0ABY1PVD6</accession>
<feature type="region of interest" description="Disordered" evidence="1">
    <location>
        <begin position="127"/>
        <end position="196"/>
    </location>
</feature>
<evidence type="ECO:0000259" key="2">
    <source>
        <dbReference type="Pfam" id="PF13614"/>
    </source>
</evidence>
<dbReference type="Gene3D" id="3.40.50.300">
    <property type="entry name" value="P-loop containing nucleotide triphosphate hydrolases"/>
    <property type="match status" value="1"/>
</dbReference>
<dbReference type="EMBL" id="FXUG01000003">
    <property type="protein sequence ID" value="SMP50158.1"/>
    <property type="molecule type" value="Genomic_DNA"/>
</dbReference>
<dbReference type="InterPro" id="IPR050445">
    <property type="entry name" value="Bact_polysacc_biosynth/exp"/>
</dbReference>
<feature type="domain" description="AAA" evidence="2">
    <location>
        <begin position="503"/>
        <end position="619"/>
    </location>
</feature>
<keyword evidence="4" id="KW-1185">Reference proteome</keyword>
<protein>
    <submittedName>
        <fullName evidence="3">Chromosome partitioning ATPase, Mrp family, contains Fe-S cluster</fullName>
    </submittedName>
</protein>
<dbReference type="SUPFAM" id="SSF52540">
    <property type="entry name" value="P-loop containing nucleoside triphosphate hydrolases"/>
    <property type="match status" value="1"/>
</dbReference>
<feature type="compositionally biased region" description="Basic and acidic residues" evidence="1">
    <location>
        <begin position="96"/>
        <end position="105"/>
    </location>
</feature>
<feature type="region of interest" description="Disordered" evidence="1">
    <location>
        <begin position="41"/>
        <end position="113"/>
    </location>
</feature>
<feature type="compositionally biased region" description="Polar residues" evidence="1">
    <location>
        <begin position="173"/>
        <end position="193"/>
    </location>
</feature>
<name>A0ABY1PVD6_9BACT</name>
<feature type="compositionally biased region" description="Basic and acidic residues" evidence="1">
    <location>
        <begin position="127"/>
        <end position="155"/>
    </location>
</feature>
<dbReference type="RefSeq" id="WP_283431862.1">
    <property type="nucleotide sequence ID" value="NZ_FXUG01000003.1"/>
</dbReference>
<comment type="caution">
    <text evidence="3">The sequence shown here is derived from an EMBL/GenBank/DDBJ whole genome shotgun (WGS) entry which is preliminary data.</text>
</comment>
<gene>
    <name evidence="3" type="ORF">SAMN06265222_10350</name>
</gene>